<dbReference type="AlphaFoldDB" id="A0A428Z3Z7"/>
<dbReference type="Pfam" id="PF00156">
    <property type="entry name" value="Pribosyltran"/>
    <property type="match status" value="1"/>
</dbReference>
<name>A0A428Z3Z7_KIBAR</name>
<dbReference type="EMBL" id="QHKI01000027">
    <property type="protein sequence ID" value="RSM80889.1"/>
    <property type="molecule type" value="Genomic_DNA"/>
</dbReference>
<evidence type="ECO:0000313" key="2">
    <source>
        <dbReference type="EMBL" id="RSM80889.1"/>
    </source>
</evidence>
<evidence type="ECO:0000313" key="3">
    <source>
        <dbReference type="Proteomes" id="UP000287547"/>
    </source>
</evidence>
<keyword evidence="2" id="KW-0808">Transferase</keyword>
<dbReference type="CDD" id="cd06223">
    <property type="entry name" value="PRTases_typeI"/>
    <property type="match status" value="1"/>
</dbReference>
<dbReference type="RefSeq" id="WP_037273715.1">
    <property type="nucleotide sequence ID" value="NZ_QHKI01000027.1"/>
</dbReference>
<dbReference type="Proteomes" id="UP000287547">
    <property type="component" value="Unassembled WGS sequence"/>
</dbReference>
<comment type="caution">
    <text evidence="2">The sequence shown here is derived from an EMBL/GenBank/DDBJ whole genome shotgun (WGS) entry which is preliminary data.</text>
</comment>
<reference evidence="2 3" key="1">
    <citation type="submission" date="2018-05" db="EMBL/GenBank/DDBJ databases">
        <title>Evolution of GPA BGCs.</title>
        <authorList>
            <person name="Waglechner N."/>
            <person name="Wright G.D."/>
        </authorList>
    </citation>
    <scope>NUCLEOTIDE SEQUENCE [LARGE SCALE GENOMIC DNA]</scope>
    <source>
        <strain evidence="2 3">A82846</strain>
    </source>
</reference>
<dbReference type="GO" id="GO:0016757">
    <property type="term" value="F:glycosyltransferase activity"/>
    <property type="evidence" value="ECO:0007669"/>
    <property type="project" value="UniProtKB-KW"/>
</dbReference>
<keyword evidence="2" id="KW-0328">Glycosyltransferase</keyword>
<evidence type="ECO:0000259" key="1">
    <source>
        <dbReference type="Pfam" id="PF00156"/>
    </source>
</evidence>
<proteinExistence type="predicted"/>
<dbReference type="Gene3D" id="3.30.1310.20">
    <property type="entry name" value="PRTase-like"/>
    <property type="match status" value="1"/>
</dbReference>
<protein>
    <submittedName>
        <fullName evidence="2">Phosphoribosyltransferase</fullName>
    </submittedName>
</protein>
<feature type="domain" description="Phosphoribosyltransferase" evidence="1">
    <location>
        <begin position="19"/>
        <end position="185"/>
    </location>
</feature>
<dbReference type="SUPFAM" id="SSF53271">
    <property type="entry name" value="PRTase-like"/>
    <property type="match status" value="1"/>
</dbReference>
<dbReference type="InterPro" id="IPR029057">
    <property type="entry name" value="PRTase-like"/>
</dbReference>
<gene>
    <name evidence="2" type="ORF">DMH04_28665</name>
</gene>
<sequence length="217" mass="23678">MSPVTYRTFADRRGAGRQLADHLGHRDWSDPVVLGLARGGVPVAAEVARELGAPLDVAVSRKIGAPDHPEFGVGAVTADGPPFYDDSTLRMLRLRPYDMQRVCDAERAEARRRVRHYQRGREPVAVRGRDVLVVDDGLATGVTAKAALRAVRQAEPSRLVFAAPVCAPQSAAMLQTEADEVVCVAKPEDFRAVGLWYDDFSQTTDEEVVSLLEAAWT</sequence>
<dbReference type="OrthoDB" id="9810066at2"/>
<dbReference type="InterPro" id="IPR000836">
    <property type="entry name" value="PRTase_dom"/>
</dbReference>
<accession>A0A428Z3Z7</accession>
<organism evidence="2 3">
    <name type="scientific">Kibdelosporangium aridum</name>
    <dbReference type="NCBI Taxonomy" id="2030"/>
    <lineage>
        <taxon>Bacteria</taxon>
        <taxon>Bacillati</taxon>
        <taxon>Actinomycetota</taxon>
        <taxon>Actinomycetes</taxon>
        <taxon>Pseudonocardiales</taxon>
        <taxon>Pseudonocardiaceae</taxon>
        <taxon>Kibdelosporangium</taxon>
    </lineage>
</organism>
<dbReference type="Gene3D" id="3.40.50.2020">
    <property type="match status" value="1"/>
</dbReference>